<dbReference type="InterPro" id="IPR036388">
    <property type="entry name" value="WH-like_DNA-bd_sf"/>
</dbReference>
<sequence>MHAKTEWYIPKQTIFNICKEYREKGWIEFCESQSDKREKLCV</sequence>
<dbReference type="Gene3D" id="1.10.10.10">
    <property type="entry name" value="Winged helix-like DNA-binding domain superfamily/Winged helix DNA-binding domain"/>
    <property type="match status" value="1"/>
</dbReference>
<dbReference type="GO" id="GO:0003700">
    <property type="term" value="F:DNA-binding transcription factor activity"/>
    <property type="evidence" value="ECO:0007669"/>
    <property type="project" value="InterPro"/>
</dbReference>
<comment type="caution">
    <text evidence="1">The sequence shown here is derived from an EMBL/GenBank/DDBJ whole genome shotgun (WGS) entry which is preliminary data.</text>
</comment>
<evidence type="ECO:0000313" key="2">
    <source>
        <dbReference type="Proteomes" id="UP000310576"/>
    </source>
</evidence>
<proteinExistence type="predicted"/>
<evidence type="ECO:0000313" key="1">
    <source>
        <dbReference type="EMBL" id="THA15407.1"/>
    </source>
</evidence>
<dbReference type="EMBL" id="QXNG01000050">
    <property type="protein sequence ID" value="THA15407.1"/>
    <property type="molecule type" value="Genomic_DNA"/>
</dbReference>
<accession>A0A4S2QGT0</accession>
<dbReference type="Proteomes" id="UP000310576">
    <property type="component" value="Unassembled WGS sequence"/>
</dbReference>
<protein>
    <submittedName>
        <fullName evidence="1">MarR family transcriptional regulator</fullName>
    </submittedName>
</protein>
<reference evidence="1 2" key="1">
    <citation type="journal article" date="2019" name="Vet. Microbiol.">
        <title>Development of multi locus sequence typing (MLST) of Rodentibacter pneumotropicus.</title>
        <authorList>
            <person name="Adhikary S."/>
            <person name="Bisgaard M."/>
            <person name="Boot R."/>
            <person name="Benga L."/>
            <person name="Nicklas W."/>
            <person name="Christensen H."/>
        </authorList>
    </citation>
    <scope>NUCLEOTIDE SEQUENCE [LARGE SCALE GENOMIC DNA]</scope>
    <source>
        <strain evidence="1 2">1596_07</strain>
    </source>
</reference>
<dbReference type="RefSeq" id="WP_136124559.1">
    <property type="nucleotide sequence ID" value="NZ_CAJUGY010000007.1"/>
</dbReference>
<organism evidence="1 2">
    <name type="scientific">Rodentibacter pneumotropicus</name>
    <dbReference type="NCBI Taxonomy" id="758"/>
    <lineage>
        <taxon>Bacteria</taxon>
        <taxon>Pseudomonadati</taxon>
        <taxon>Pseudomonadota</taxon>
        <taxon>Gammaproteobacteria</taxon>
        <taxon>Pasteurellales</taxon>
        <taxon>Pasteurellaceae</taxon>
        <taxon>Rodentibacter</taxon>
    </lineage>
</organism>
<dbReference type="AlphaFoldDB" id="A0A4S2QGT0"/>
<name>A0A4S2QGT0_9PAST</name>
<gene>
    <name evidence="1" type="ORF">D3M76_05335</name>
</gene>